<keyword evidence="2" id="KW-0677">Repeat</keyword>
<dbReference type="SUPFAM" id="SSF54695">
    <property type="entry name" value="POZ domain"/>
    <property type="match status" value="2"/>
</dbReference>
<dbReference type="Proteomes" id="UP001174136">
    <property type="component" value="Unassembled WGS sequence"/>
</dbReference>
<protein>
    <submittedName>
        <fullName evidence="5">Kelch-like protein 33</fullName>
    </submittedName>
</protein>
<feature type="domain" description="BTB" evidence="4">
    <location>
        <begin position="202"/>
        <end position="296"/>
    </location>
</feature>
<feature type="compositionally biased region" description="Basic and acidic residues" evidence="3">
    <location>
        <begin position="64"/>
        <end position="86"/>
    </location>
</feature>
<dbReference type="Gene3D" id="2.120.10.80">
    <property type="entry name" value="Kelch-type beta propeller"/>
    <property type="match status" value="1"/>
</dbReference>
<feature type="compositionally biased region" description="Basic and acidic residues" evidence="3">
    <location>
        <begin position="133"/>
        <end position="150"/>
    </location>
</feature>
<evidence type="ECO:0000259" key="4">
    <source>
        <dbReference type="PROSITE" id="PS50097"/>
    </source>
</evidence>
<keyword evidence="6" id="KW-1185">Reference proteome</keyword>
<dbReference type="EMBL" id="JAOPHQ010005741">
    <property type="protein sequence ID" value="KAK0134107.1"/>
    <property type="molecule type" value="Genomic_DNA"/>
</dbReference>
<dbReference type="Pfam" id="PF24981">
    <property type="entry name" value="Beta-prop_ATRN-LZTR1"/>
    <property type="match status" value="1"/>
</dbReference>
<sequence length="925" mass="104053">MEVAQPYLQDGLEEDWKREIKEKKRRRNWKERLICLILRMRRSGRYSEDDGREEEEDEDDNDNEDKKQEDELKGDGMKELEIDLQVETKVDRDENVIIKQWKERHEEKDKTDAKRKHLKQKTDRYNTPGSPKSQEEELNDGRENLLHQQEDSTDDEDIGVRCSTEDDAESVGENVVKVYTKDNYPTNIFQTLTEFRDSCFLTDLTLSTEDGDPILSAQGHGRTTFCVHSPVLAAISSLVRDTLKQRDKAKSGEGDRREVAGDETDPEIQSWSLSLGPDLSLAGLQAVLEFAYSGDVVGLNGGMVAQVRAAAHALGVPRVLEFCDRESQQKISSKNRNNQVEGMKNHAADQMESSLRAINELRLGKVGCDVLLEAVGASVPAHRIILAASSDYFLGMFTHGMKESRQSTVVLPFLLASELEALIGCSYSGDLPLSWEGVFEITGLSLQLQYQPALSLCLNFLQNEINPNTCLDVASFAKAYDMEQLLKLADDFALRQFQWVSRTTKFRCLPAKKLLKYLNSHSLCISSELVVFKAVVAWIQYKPKKRSKLAKQLMRTIHFPLMTFKEFEEVQATNIWAEHKLVALYEKVLEDFCSNATAPLSQCRVYFPKDTLVLVGGDQISEDFSSRRTSRELWFGNSLRNHTGIVKSVEWRRLGEMPEPSRFSHEIAVLNGQLYIIGGRKYYGRDDILNSAYRYDPLGSGWERLSDMREQRCCFSVVVLGEMLYAIGGDSNPGCLESVECYCPANNSWSFSCPLDMALTGHSAKVLDKQIFICGGFGRGYQCWASMSLYHPERGSSGLSDMSRPRAHHCMEALGGHLYVAGGVTTDDGDIMATINQLACEAYNPAANCWTAFEALPVPHVGAGSTVMEGRFYVLGGSSHKDDSDTRMVHRYDPALQHWENMGVMPGLNTDIRAAILCLPPQLRS</sequence>
<dbReference type="SUPFAM" id="SSF117281">
    <property type="entry name" value="Kelch motif"/>
    <property type="match status" value="1"/>
</dbReference>
<dbReference type="SMART" id="SM00612">
    <property type="entry name" value="Kelch"/>
    <property type="match status" value="4"/>
</dbReference>
<dbReference type="InterPro" id="IPR056737">
    <property type="entry name" value="Beta-prop_ATRN-MKLN-like"/>
</dbReference>
<dbReference type="SMART" id="SM00225">
    <property type="entry name" value="BTB"/>
    <property type="match status" value="2"/>
</dbReference>
<keyword evidence="1" id="KW-0880">Kelch repeat</keyword>
<comment type="caution">
    <text evidence="5">The sequence shown here is derived from an EMBL/GenBank/DDBJ whole genome shotgun (WGS) entry which is preliminary data.</text>
</comment>
<dbReference type="PANTHER" id="PTHR45632">
    <property type="entry name" value="LD33804P"/>
    <property type="match status" value="1"/>
</dbReference>
<dbReference type="AlphaFoldDB" id="A0AA47NRV9"/>
<dbReference type="Pfam" id="PF07707">
    <property type="entry name" value="BACK"/>
    <property type="match status" value="1"/>
</dbReference>
<gene>
    <name evidence="5" type="primary">KLHL33_0</name>
    <name evidence="5" type="ORF">N1851_030328</name>
</gene>
<evidence type="ECO:0000313" key="5">
    <source>
        <dbReference type="EMBL" id="KAK0134107.1"/>
    </source>
</evidence>
<dbReference type="Gene3D" id="1.25.40.420">
    <property type="match status" value="1"/>
</dbReference>
<feature type="domain" description="BTB" evidence="4">
    <location>
        <begin position="368"/>
        <end position="435"/>
    </location>
</feature>
<dbReference type="InterPro" id="IPR015915">
    <property type="entry name" value="Kelch-typ_b-propeller"/>
</dbReference>
<evidence type="ECO:0000256" key="1">
    <source>
        <dbReference type="ARBA" id="ARBA00022441"/>
    </source>
</evidence>
<proteinExistence type="predicted"/>
<feature type="region of interest" description="Disordered" evidence="3">
    <location>
        <begin position="104"/>
        <end position="167"/>
    </location>
</feature>
<dbReference type="Pfam" id="PF21536">
    <property type="entry name" value="BTB_KLHL33"/>
    <property type="match status" value="1"/>
</dbReference>
<dbReference type="SMART" id="SM00875">
    <property type="entry name" value="BACK"/>
    <property type="match status" value="1"/>
</dbReference>
<name>A0AA47NRV9_MERPO</name>
<dbReference type="FunFam" id="1.25.40.420:FF:000001">
    <property type="entry name" value="Kelch-like family member 12"/>
    <property type="match status" value="1"/>
</dbReference>
<feature type="region of interest" description="Disordered" evidence="3">
    <location>
        <begin position="45"/>
        <end position="86"/>
    </location>
</feature>
<feature type="region of interest" description="Disordered" evidence="3">
    <location>
        <begin position="246"/>
        <end position="269"/>
    </location>
</feature>
<reference evidence="5" key="1">
    <citation type="journal article" date="2023" name="Front. Mar. Sci.">
        <title>A new Merluccius polli reference genome to investigate the effects of global change in West African waters.</title>
        <authorList>
            <person name="Mateo J.L."/>
            <person name="Blanco-Fernandez C."/>
            <person name="Garcia-Vazquez E."/>
            <person name="Machado-Schiaffino G."/>
        </authorList>
    </citation>
    <scope>NUCLEOTIDE SEQUENCE</scope>
    <source>
        <strain evidence="5">C29</strain>
        <tissue evidence="5">Fin</tissue>
    </source>
</reference>
<dbReference type="InterPro" id="IPR011333">
    <property type="entry name" value="SKP1/BTB/POZ_sf"/>
</dbReference>
<dbReference type="PANTHER" id="PTHR45632:SF14">
    <property type="entry name" value="KELCH-LIKE PROTEIN 33"/>
    <property type="match status" value="1"/>
</dbReference>
<dbReference type="InterPro" id="IPR000210">
    <property type="entry name" value="BTB/POZ_dom"/>
</dbReference>
<feature type="compositionally biased region" description="Acidic residues" evidence="3">
    <location>
        <begin position="50"/>
        <end position="63"/>
    </location>
</feature>
<feature type="compositionally biased region" description="Basic and acidic residues" evidence="3">
    <location>
        <begin position="246"/>
        <end position="260"/>
    </location>
</feature>
<evidence type="ECO:0000256" key="3">
    <source>
        <dbReference type="SAM" id="MobiDB-lite"/>
    </source>
</evidence>
<evidence type="ECO:0000313" key="6">
    <source>
        <dbReference type="Proteomes" id="UP001174136"/>
    </source>
</evidence>
<dbReference type="Gene3D" id="3.30.710.10">
    <property type="entry name" value="Potassium Channel Kv1.1, Chain A"/>
    <property type="match status" value="2"/>
</dbReference>
<dbReference type="PROSITE" id="PS50097">
    <property type="entry name" value="BTB"/>
    <property type="match status" value="2"/>
</dbReference>
<evidence type="ECO:0000256" key="2">
    <source>
        <dbReference type="ARBA" id="ARBA00022737"/>
    </source>
</evidence>
<dbReference type="InterPro" id="IPR006652">
    <property type="entry name" value="Kelch_1"/>
</dbReference>
<dbReference type="Pfam" id="PF01344">
    <property type="entry name" value="Kelch_1"/>
    <property type="match status" value="1"/>
</dbReference>
<dbReference type="InterPro" id="IPR011705">
    <property type="entry name" value="BACK"/>
</dbReference>
<accession>A0AA47NRV9</accession>
<organism evidence="5 6">
    <name type="scientific">Merluccius polli</name>
    <name type="common">Benguela hake</name>
    <name type="synonym">Merluccius cadenati</name>
    <dbReference type="NCBI Taxonomy" id="89951"/>
    <lineage>
        <taxon>Eukaryota</taxon>
        <taxon>Metazoa</taxon>
        <taxon>Chordata</taxon>
        <taxon>Craniata</taxon>
        <taxon>Vertebrata</taxon>
        <taxon>Euteleostomi</taxon>
        <taxon>Actinopterygii</taxon>
        <taxon>Neopterygii</taxon>
        <taxon>Teleostei</taxon>
        <taxon>Neoteleostei</taxon>
        <taxon>Acanthomorphata</taxon>
        <taxon>Zeiogadaria</taxon>
        <taxon>Gadariae</taxon>
        <taxon>Gadiformes</taxon>
        <taxon>Gadoidei</taxon>
        <taxon>Merlucciidae</taxon>
        <taxon>Merluccius</taxon>
    </lineage>
</organism>